<sequence>MKFDDNIPIYLQIIDECKRRIITDEYQPGMKVPPVRELAVEFGVNPNTVQRAMQELERDGLFISERTNGRYICKDPERIMVLKKHVMNEKIDLFLDEMKEFGSSEEEIIQMIRERYENGKAD</sequence>
<dbReference type="InterPro" id="IPR036390">
    <property type="entry name" value="WH_DNA-bd_sf"/>
</dbReference>
<evidence type="ECO:0000256" key="1">
    <source>
        <dbReference type="ARBA" id="ARBA00023015"/>
    </source>
</evidence>
<proteinExistence type="predicted"/>
<dbReference type="PANTHER" id="PTHR38445:SF6">
    <property type="entry name" value="GNTR-FAMILY TRANSCRIPTIONAL REGULATOR"/>
    <property type="match status" value="1"/>
</dbReference>
<keyword evidence="1" id="KW-0805">Transcription regulation</keyword>
<gene>
    <name evidence="5" type="ORF">LQE99_13470</name>
</gene>
<dbReference type="InterPro" id="IPR036388">
    <property type="entry name" value="WH-like_DNA-bd_sf"/>
</dbReference>
<keyword evidence="3" id="KW-0804">Transcription</keyword>
<name>A0ABS9R930_9FIRM</name>
<feature type="domain" description="HTH gntR-type" evidence="4">
    <location>
        <begin position="7"/>
        <end position="75"/>
    </location>
</feature>
<evidence type="ECO:0000256" key="2">
    <source>
        <dbReference type="ARBA" id="ARBA00023125"/>
    </source>
</evidence>
<organism evidence="5 6">
    <name type="scientific">Amedibacillus hominis</name>
    <dbReference type="NCBI Taxonomy" id="2897776"/>
    <lineage>
        <taxon>Bacteria</taxon>
        <taxon>Bacillati</taxon>
        <taxon>Bacillota</taxon>
        <taxon>Erysipelotrichia</taxon>
        <taxon>Erysipelotrichales</taxon>
        <taxon>Erysipelotrichaceae</taxon>
        <taxon>Amedibacillus</taxon>
    </lineage>
</organism>
<dbReference type="Gene3D" id="1.10.10.10">
    <property type="entry name" value="Winged helix-like DNA-binding domain superfamily/Winged helix DNA-binding domain"/>
    <property type="match status" value="1"/>
</dbReference>
<evidence type="ECO:0000313" key="5">
    <source>
        <dbReference type="EMBL" id="MCH4286130.1"/>
    </source>
</evidence>
<evidence type="ECO:0000256" key="3">
    <source>
        <dbReference type="ARBA" id="ARBA00023163"/>
    </source>
</evidence>
<comment type="caution">
    <text evidence="5">The sequence shown here is derived from an EMBL/GenBank/DDBJ whole genome shotgun (WGS) entry which is preliminary data.</text>
</comment>
<dbReference type="RefSeq" id="WP_117453140.1">
    <property type="nucleotide sequence ID" value="NZ_JAKVPQ010000011.1"/>
</dbReference>
<dbReference type="PRINTS" id="PR00035">
    <property type="entry name" value="HTHGNTR"/>
</dbReference>
<evidence type="ECO:0000259" key="4">
    <source>
        <dbReference type="PROSITE" id="PS50949"/>
    </source>
</evidence>
<evidence type="ECO:0000313" key="6">
    <source>
        <dbReference type="Proteomes" id="UP001202402"/>
    </source>
</evidence>
<dbReference type="CDD" id="cd07377">
    <property type="entry name" value="WHTH_GntR"/>
    <property type="match status" value="1"/>
</dbReference>
<dbReference type="SMART" id="SM00345">
    <property type="entry name" value="HTH_GNTR"/>
    <property type="match status" value="1"/>
</dbReference>
<dbReference type="PROSITE" id="PS50949">
    <property type="entry name" value="HTH_GNTR"/>
    <property type="match status" value="1"/>
</dbReference>
<dbReference type="Pfam" id="PF00392">
    <property type="entry name" value="GntR"/>
    <property type="match status" value="1"/>
</dbReference>
<dbReference type="PANTHER" id="PTHR38445">
    <property type="entry name" value="HTH-TYPE TRANSCRIPTIONAL REPRESSOR YTRA"/>
    <property type="match status" value="1"/>
</dbReference>
<dbReference type="Proteomes" id="UP001202402">
    <property type="component" value="Unassembled WGS sequence"/>
</dbReference>
<reference evidence="5 6" key="1">
    <citation type="submission" date="2022-02" db="EMBL/GenBank/DDBJ databases">
        <title>Genome of Erysipelotrichaceae sp. nov. NSJ-176 isolated from human feces.</title>
        <authorList>
            <person name="Abdugheni R."/>
        </authorList>
    </citation>
    <scope>NUCLEOTIDE SEQUENCE [LARGE SCALE GENOMIC DNA]</scope>
    <source>
        <strain evidence="5 6">NSJ-176</strain>
    </source>
</reference>
<dbReference type="EMBL" id="JAKVPQ010000011">
    <property type="protein sequence ID" value="MCH4286130.1"/>
    <property type="molecule type" value="Genomic_DNA"/>
</dbReference>
<keyword evidence="6" id="KW-1185">Reference proteome</keyword>
<protein>
    <submittedName>
        <fullName evidence="5">GntR family transcriptional regulator</fullName>
    </submittedName>
</protein>
<dbReference type="InterPro" id="IPR000524">
    <property type="entry name" value="Tscrpt_reg_HTH_GntR"/>
</dbReference>
<dbReference type="SUPFAM" id="SSF46785">
    <property type="entry name" value="Winged helix' DNA-binding domain"/>
    <property type="match status" value="1"/>
</dbReference>
<keyword evidence="2" id="KW-0238">DNA-binding</keyword>
<accession>A0ABS9R930</accession>